<keyword evidence="3" id="KW-1185">Reference proteome</keyword>
<evidence type="ECO:0000313" key="3">
    <source>
        <dbReference type="Proteomes" id="UP000027135"/>
    </source>
</evidence>
<reference evidence="2 3" key="1">
    <citation type="journal article" date="2014" name="Nat. Commun.">
        <title>Molecular traces of alternative social organization in a termite genome.</title>
        <authorList>
            <person name="Terrapon N."/>
            <person name="Li C."/>
            <person name="Robertson H.M."/>
            <person name="Ji L."/>
            <person name="Meng X."/>
            <person name="Booth W."/>
            <person name="Chen Z."/>
            <person name="Childers C.P."/>
            <person name="Glastad K.M."/>
            <person name="Gokhale K."/>
            <person name="Gowin J."/>
            <person name="Gronenberg W."/>
            <person name="Hermansen R.A."/>
            <person name="Hu H."/>
            <person name="Hunt B.G."/>
            <person name="Huylmans A.K."/>
            <person name="Khalil S.M."/>
            <person name="Mitchell R.D."/>
            <person name="Munoz-Torres M.C."/>
            <person name="Mustard J.A."/>
            <person name="Pan H."/>
            <person name="Reese J.T."/>
            <person name="Scharf M.E."/>
            <person name="Sun F."/>
            <person name="Vogel H."/>
            <person name="Xiao J."/>
            <person name="Yang W."/>
            <person name="Yang Z."/>
            <person name="Yang Z."/>
            <person name="Zhou J."/>
            <person name="Zhu J."/>
            <person name="Brent C.S."/>
            <person name="Elsik C.G."/>
            <person name="Goodisman M.A."/>
            <person name="Liberles D.A."/>
            <person name="Roe R.M."/>
            <person name="Vargo E.L."/>
            <person name="Vilcinskas A."/>
            <person name="Wang J."/>
            <person name="Bornberg-Bauer E."/>
            <person name="Korb J."/>
            <person name="Zhang G."/>
            <person name="Liebig J."/>
        </authorList>
    </citation>
    <scope>NUCLEOTIDE SEQUENCE [LARGE SCALE GENOMIC DNA]</scope>
    <source>
        <tissue evidence="2">Whole organism</tissue>
    </source>
</reference>
<organism evidence="2 3">
    <name type="scientific">Zootermopsis nevadensis</name>
    <name type="common">Dampwood termite</name>
    <dbReference type="NCBI Taxonomy" id="136037"/>
    <lineage>
        <taxon>Eukaryota</taxon>
        <taxon>Metazoa</taxon>
        <taxon>Ecdysozoa</taxon>
        <taxon>Arthropoda</taxon>
        <taxon>Hexapoda</taxon>
        <taxon>Insecta</taxon>
        <taxon>Pterygota</taxon>
        <taxon>Neoptera</taxon>
        <taxon>Polyneoptera</taxon>
        <taxon>Dictyoptera</taxon>
        <taxon>Blattodea</taxon>
        <taxon>Blattoidea</taxon>
        <taxon>Termitoidae</taxon>
        <taxon>Termopsidae</taxon>
        <taxon>Zootermopsis</taxon>
    </lineage>
</organism>
<feature type="compositionally biased region" description="Basic residues" evidence="1">
    <location>
        <begin position="1"/>
        <end position="11"/>
    </location>
</feature>
<feature type="region of interest" description="Disordered" evidence="1">
    <location>
        <begin position="1"/>
        <end position="51"/>
    </location>
</feature>
<dbReference type="Proteomes" id="UP000027135">
    <property type="component" value="Unassembled WGS sequence"/>
</dbReference>
<dbReference type="EMBL" id="KK852729">
    <property type="protein sequence ID" value="KDR17556.1"/>
    <property type="molecule type" value="Genomic_DNA"/>
</dbReference>
<dbReference type="AlphaFoldDB" id="A0A067R3H1"/>
<gene>
    <name evidence="2" type="ORF">L798_08466</name>
</gene>
<evidence type="ECO:0000256" key="1">
    <source>
        <dbReference type="SAM" id="MobiDB-lite"/>
    </source>
</evidence>
<dbReference type="InParanoid" id="A0A067R3H1"/>
<name>A0A067R3H1_ZOONE</name>
<proteinExistence type="predicted"/>
<protein>
    <submittedName>
        <fullName evidence="2">Uncharacterized protein</fullName>
    </submittedName>
</protein>
<evidence type="ECO:0000313" key="2">
    <source>
        <dbReference type="EMBL" id="KDR17556.1"/>
    </source>
</evidence>
<accession>A0A067R3H1</accession>
<sequence>MRANRPAHRRSTLLTRWARDTAENSRQTGPRVGKRLGPVGPPPSPHPKSRHMWLTLTGLPESNQPFAERHSLNDNANHLLHYLACASVRKRKESGLLIGVITSAPVISLQT</sequence>